<keyword evidence="7 11" id="KW-0418">Kinase</keyword>
<evidence type="ECO:0000256" key="11">
    <source>
        <dbReference type="HAMAP-Rule" id="MF_00109"/>
    </source>
</evidence>
<keyword evidence="13" id="KW-1185">Reference proteome</keyword>
<comment type="pathway">
    <text evidence="1 11">Metabolic intermediate biosynthesis; chorismate biosynthesis; chorismate from D-erythrose 4-phosphate and phosphoenolpyruvate: step 5/7.</text>
</comment>
<evidence type="ECO:0000313" key="12">
    <source>
        <dbReference type="EMBL" id="QMV85400.1"/>
    </source>
</evidence>
<dbReference type="GO" id="GO:0008652">
    <property type="term" value="P:amino acid biosynthetic process"/>
    <property type="evidence" value="ECO:0007669"/>
    <property type="project" value="UniProtKB-KW"/>
</dbReference>
<gene>
    <name evidence="11" type="primary">aroK</name>
    <name evidence="12" type="ORF">HW450_01145</name>
</gene>
<keyword evidence="6 11" id="KW-0547">Nucleotide-binding</keyword>
<reference evidence="12 13" key="1">
    <citation type="submission" date="2020-07" db="EMBL/GenBank/DDBJ databases">
        <title>non toxigenic Corynebacterium sp. nov from a clinical source.</title>
        <authorList>
            <person name="Bernier A.-M."/>
            <person name="Bernard K."/>
        </authorList>
    </citation>
    <scope>NUCLEOTIDE SEQUENCE [LARGE SCALE GENOMIC DNA]</scope>
    <source>
        <strain evidence="13">NML 93-0612</strain>
    </source>
</reference>
<dbReference type="CDD" id="cd00464">
    <property type="entry name" value="SK"/>
    <property type="match status" value="1"/>
</dbReference>
<keyword evidence="11" id="KW-0963">Cytoplasm</keyword>
<dbReference type="GO" id="GO:0005524">
    <property type="term" value="F:ATP binding"/>
    <property type="evidence" value="ECO:0007669"/>
    <property type="project" value="UniProtKB-UniRule"/>
</dbReference>
<evidence type="ECO:0000256" key="6">
    <source>
        <dbReference type="ARBA" id="ARBA00022741"/>
    </source>
</evidence>
<evidence type="ECO:0000256" key="4">
    <source>
        <dbReference type="ARBA" id="ARBA00022605"/>
    </source>
</evidence>
<feature type="binding site" evidence="11">
    <location>
        <begin position="11"/>
        <end position="16"/>
    </location>
    <ligand>
        <name>ATP</name>
        <dbReference type="ChEBI" id="CHEBI:30616"/>
    </ligand>
</feature>
<comment type="similarity">
    <text evidence="2 11">Belongs to the shikimate kinase family.</text>
</comment>
<dbReference type="InterPro" id="IPR031322">
    <property type="entry name" value="Shikimate/glucono_kinase"/>
</dbReference>
<comment type="subunit">
    <text evidence="11">Monomer.</text>
</comment>
<dbReference type="PANTHER" id="PTHR21087">
    <property type="entry name" value="SHIKIMATE KINASE"/>
    <property type="match status" value="1"/>
</dbReference>
<feature type="binding site" evidence="11">
    <location>
        <position position="114"/>
    </location>
    <ligand>
        <name>ATP</name>
        <dbReference type="ChEBI" id="CHEBI:30616"/>
    </ligand>
</feature>
<comment type="catalytic activity">
    <reaction evidence="10 11">
        <text>shikimate + ATP = 3-phosphoshikimate + ADP + H(+)</text>
        <dbReference type="Rhea" id="RHEA:13121"/>
        <dbReference type="ChEBI" id="CHEBI:15378"/>
        <dbReference type="ChEBI" id="CHEBI:30616"/>
        <dbReference type="ChEBI" id="CHEBI:36208"/>
        <dbReference type="ChEBI" id="CHEBI:145989"/>
        <dbReference type="ChEBI" id="CHEBI:456216"/>
        <dbReference type="EC" id="2.7.1.71"/>
    </reaction>
</comment>
<evidence type="ECO:0000256" key="10">
    <source>
        <dbReference type="ARBA" id="ARBA00048567"/>
    </source>
</evidence>
<evidence type="ECO:0000256" key="3">
    <source>
        <dbReference type="ARBA" id="ARBA00012154"/>
    </source>
</evidence>
<accession>A0A7G5FFK9</accession>
<dbReference type="Gene3D" id="3.40.50.300">
    <property type="entry name" value="P-loop containing nucleotide triphosphate hydrolases"/>
    <property type="match status" value="1"/>
</dbReference>
<dbReference type="PANTHER" id="PTHR21087:SF16">
    <property type="entry name" value="SHIKIMATE KINASE 1, CHLOROPLASTIC"/>
    <property type="match status" value="1"/>
</dbReference>
<keyword evidence="8 11" id="KW-0067">ATP-binding</keyword>
<dbReference type="EC" id="2.7.1.71" evidence="3 11"/>
<dbReference type="InterPro" id="IPR000623">
    <property type="entry name" value="Shikimate_kinase/TSH1"/>
</dbReference>
<evidence type="ECO:0000256" key="2">
    <source>
        <dbReference type="ARBA" id="ARBA00006997"/>
    </source>
</evidence>
<evidence type="ECO:0000256" key="8">
    <source>
        <dbReference type="ARBA" id="ARBA00022840"/>
    </source>
</evidence>
<evidence type="ECO:0000313" key="13">
    <source>
        <dbReference type="Proteomes" id="UP000515570"/>
    </source>
</evidence>
<dbReference type="InterPro" id="IPR027417">
    <property type="entry name" value="P-loop_NTPase"/>
</dbReference>
<dbReference type="GO" id="GO:0009423">
    <property type="term" value="P:chorismate biosynthetic process"/>
    <property type="evidence" value="ECO:0007669"/>
    <property type="project" value="UniProtKB-UniRule"/>
</dbReference>
<evidence type="ECO:0000256" key="9">
    <source>
        <dbReference type="ARBA" id="ARBA00023141"/>
    </source>
</evidence>
<keyword evidence="11" id="KW-0460">Magnesium</keyword>
<feature type="binding site" evidence="11">
    <location>
        <position position="33"/>
    </location>
    <ligand>
        <name>substrate</name>
    </ligand>
</feature>
<dbReference type="HAMAP" id="MF_00109">
    <property type="entry name" value="Shikimate_kinase"/>
    <property type="match status" value="1"/>
</dbReference>
<dbReference type="Pfam" id="PF01202">
    <property type="entry name" value="SKI"/>
    <property type="match status" value="1"/>
</dbReference>
<comment type="cofactor">
    <cofactor evidence="11">
        <name>Mg(2+)</name>
        <dbReference type="ChEBI" id="CHEBI:18420"/>
    </cofactor>
    <text evidence="11">Binds 1 Mg(2+) ion per subunit.</text>
</comment>
<comment type="function">
    <text evidence="11">Catalyzes the specific phosphorylation of the 3-hydroxyl group of shikimic acid using ATP as a cosubstrate.</text>
</comment>
<evidence type="ECO:0000256" key="7">
    <source>
        <dbReference type="ARBA" id="ARBA00022777"/>
    </source>
</evidence>
<organism evidence="12 13">
    <name type="scientific">Corynebacterium hindlerae</name>
    <dbReference type="NCBI Taxonomy" id="699041"/>
    <lineage>
        <taxon>Bacteria</taxon>
        <taxon>Bacillati</taxon>
        <taxon>Actinomycetota</taxon>
        <taxon>Actinomycetes</taxon>
        <taxon>Mycobacteriales</taxon>
        <taxon>Corynebacteriaceae</taxon>
        <taxon>Corynebacterium</taxon>
    </lineage>
</organism>
<dbReference type="InterPro" id="IPR023000">
    <property type="entry name" value="Shikimate_kinase_CS"/>
</dbReference>
<dbReference type="GO" id="GO:0009073">
    <property type="term" value="P:aromatic amino acid family biosynthetic process"/>
    <property type="evidence" value="ECO:0007669"/>
    <property type="project" value="UniProtKB-KW"/>
</dbReference>
<dbReference type="PRINTS" id="PR01100">
    <property type="entry name" value="SHIKIMTKNASE"/>
</dbReference>
<dbReference type="PROSITE" id="PS01128">
    <property type="entry name" value="SHIKIMATE_KINASE"/>
    <property type="match status" value="1"/>
</dbReference>
<keyword evidence="4 11" id="KW-0028">Amino-acid biosynthesis</keyword>
<comment type="subcellular location">
    <subcellularLocation>
        <location evidence="11">Cytoplasm</location>
    </subcellularLocation>
</comment>
<dbReference type="UniPathway" id="UPA00053">
    <property type="reaction ID" value="UER00088"/>
</dbReference>
<protein>
    <recommendedName>
        <fullName evidence="3 11">Shikimate kinase</fullName>
        <shortName evidence="11">SK</shortName>
        <ecNumber evidence="3 11">2.7.1.71</ecNumber>
    </recommendedName>
</protein>
<feature type="binding site" evidence="11">
    <location>
        <position position="133"/>
    </location>
    <ligand>
        <name>substrate</name>
    </ligand>
</feature>
<dbReference type="GO" id="GO:0005829">
    <property type="term" value="C:cytosol"/>
    <property type="evidence" value="ECO:0007669"/>
    <property type="project" value="TreeGrafter"/>
</dbReference>
<dbReference type="AlphaFoldDB" id="A0A7G5FFK9"/>
<keyword evidence="11" id="KW-0479">Metal-binding</keyword>
<comment type="caution">
    <text evidence="11">Lacks conserved residue(s) required for the propagation of feature annotation.</text>
</comment>
<feature type="binding site" evidence="11">
    <location>
        <position position="15"/>
    </location>
    <ligand>
        <name>Mg(2+)</name>
        <dbReference type="ChEBI" id="CHEBI:18420"/>
    </ligand>
</feature>
<dbReference type="GO" id="GO:0000287">
    <property type="term" value="F:magnesium ion binding"/>
    <property type="evidence" value="ECO:0007669"/>
    <property type="project" value="UniProtKB-UniRule"/>
</dbReference>
<dbReference type="Proteomes" id="UP000515570">
    <property type="component" value="Chromosome"/>
</dbReference>
<sequence length="166" mass="18413">MSTLVLVGPPGAGKSTIGRRLARALNQEFTDTDELIAQQFGKTCGEVFAELGEPRFREIEEEVVAKAVRGGGVVSLGGGAVLSPRTRELLRDYEVVWLDVSVVEGLRRTQDNSRPVLQAEDPEARYREILTTREPLYREVASYRAKTSSTTPQKVVTEILTHLEEQ</sequence>
<dbReference type="SUPFAM" id="SSF52540">
    <property type="entry name" value="P-loop containing nucleoside triphosphate hydrolases"/>
    <property type="match status" value="1"/>
</dbReference>
<dbReference type="EMBL" id="CP059833">
    <property type="protein sequence ID" value="QMV85400.1"/>
    <property type="molecule type" value="Genomic_DNA"/>
</dbReference>
<feature type="binding site" evidence="11">
    <location>
        <position position="78"/>
    </location>
    <ligand>
        <name>substrate</name>
    </ligand>
</feature>
<keyword evidence="5 11" id="KW-0808">Transferase</keyword>
<dbReference type="RefSeq" id="WP_182386222.1">
    <property type="nucleotide sequence ID" value="NZ_CP059833.1"/>
</dbReference>
<evidence type="ECO:0000256" key="5">
    <source>
        <dbReference type="ARBA" id="ARBA00022679"/>
    </source>
</evidence>
<dbReference type="GO" id="GO:0004765">
    <property type="term" value="F:shikimate kinase activity"/>
    <property type="evidence" value="ECO:0007669"/>
    <property type="project" value="UniProtKB-UniRule"/>
</dbReference>
<keyword evidence="9 11" id="KW-0057">Aromatic amino acid biosynthesis</keyword>
<name>A0A7G5FFK9_9CORY</name>
<feature type="binding site" evidence="11">
    <location>
        <position position="57"/>
    </location>
    <ligand>
        <name>substrate</name>
    </ligand>
</feature>
<proteinExistence type="inferred from homology"/>
<evidence type="ECO:0000256" key="1">
    <source>
        <dbReference type="ARBA" id="ARBA00004842"/>
    </source>
</evidence>